<comment type="subcellular location">
    <subcellularLocation>
        <location evidence="1">Endomembrane system</location>
        <topology evidence="1">Multi-pass membrane protein</topology>
    </subcellularLocation>
</comment>
<dbReference type="GO" id="GO:0006643">
    <property type="term" value="P:membrane lipid metabolic process"/>
    <property type="evidence" value="ECO:0007669"/>
    <property type="project" value="TreeGrafter"/>
</dbReference>
<evidence type="ECO:0000256" key="1">
    <source>
        <dbReference type="ARBA" id="ARBA00004127"/>
    </source>
</evidence>
<dbReference type="GO" id="GO:0012505">
    <property type="term" value="C:endomembrane system"/>
    <property type="evidence" value="ECO:0007669"/>
    <property type="project" value="UniProtKB-SubCell"/>
</dbReference>
<feature type="transmembrane region" description="Helical" evidence="7">
    <location>
        <begin position="110"/>
        <end position="128"/>
    </location>
</feature>
<proteinExistence type="predicted"/>
<evidence type="ECO:0000256" key="6">
    <source>
        <dbReference type="ARBA" id="ARBA00023136"/>
    </source>
</evidence>
<dbReference type="InterPro" id="IPR006694">
    <property type="entry name" value="Fatty_acid_hydroxylase"/>
</dbReference>
<keyword evidence="2 7" id="KW-0812">Transmembrane</keyword>
<dbReference type="GO" id="GO:0008610">
    <property type="term" value="P:lipid biosynthetic process"/>
    <property type="evidence" value="ECO:0007669"/>
    <property type="project" value="InterPro"/>
</dbReference>
<feature type="transmembrane region" description="Helical" evidence="7">
    <location>
        <begin position="22"/>
        <end position="40"/>
    </location>
</feature>
<protein>
    <submittedName>
        <fullName evidence="9">Fatty acid hydroxylase superfamily protein</fullName>
    </submittedName>
</protein>
<evidence type="ECO:0000313" key="9">
    <source>
        <dbReference type="EMBL" id="SLN43764.1"/>
    </source>
</evidence>
<organism evidence="9 10">
    <name type="scientific">Falsiruegeria litorea R37</name>
    <dbReference type="NCBI Taxonomy" id="1200284"/>
    <lineage>
        <taxon>Bacteria</taxon>
        <taxon>Pseudomonadati</taxon>
        <taxon>Pseudomonadota</taxon>
        <taxon>Alphaproteobacteria</taxon>
        <taxon>Rhodobacterales</taxon>
        <taxon>Roseobacteraceae</taxon>
        <taxon>Falsiruegeria</taxon>
    </lineage>
</organism>
<evidence type="ECO:0000259" key="8">
    <source>
        <dbReference type="Pfam" id="PF04116"/>
    </source>
</evidence>
<dbReference type="PANTHER" id="PTHR21624">
    <property type="entry name" value="STEROL DESATURASE-RELATED PROTEIN"/>
    <property type="match status" value="1"/>
</dbReference>
<keyword evidence="10" id="KW-1185">Reference proteome</keyword>
<gene>
    <name evidence="9" type="ORF">TRL7639_02299</name>
</gene>
<dbReference type="GO" id="GO:0050479">
    <property type="term" value="F:glyceryl-ether monooxygenase activity"/>
    <property type="evidence" value="ECO:0007669"/>
    <property type="project" value="TreeGrafter"/>
</dbReference>
<evidence type="ECO:0000313" key="10">
    <source>
        <dbReference type="Proteomes" id="UP000193077"/>
    </source>
</evidence>
<dbReference type="GO" id="GO:0016020">
    <property type="term" value="C:membrane"/>
    <property type="evidence" value="ECO:0007669"/>
    <property type="project" value="GOC"/>
</dbReference>
<keyword evidence="4" id="KW-0560">Oxidoreductase</keyword>
<evidence type="ECO:0000256" key="7">
    <source>
        <dbReference type="SAM" id="Phobius"/>
    </source>
</evidence>
<feature type="transmembrane region" description="Helical" evidence="7">
    <location>
        <begin position="74"/>
        <end position="98"/>
    </location>
</feature>
<dbReference type="EMBL" id="FWFO01000001">
    <property type="protein sequence ID" value="SLN43764.1"/>
    <property type="molecule type" value="Genomic_DNA"/>
</dbReference>
<feature type="transmembrane region" description="Helical" evidence="7">
    <location>
        <begin position="192"/>
        <end position="212"/>
    </location>
</feature>
<name>A0A1Y5SRT8_9RHOB</name>
<dbReference type="InterPro" id="IPR051689">
    <property type="entry name" value="Sterol_desaturase/TMEM195"/>
</dbReference>
<sequence>MEYLLGIWVDLWDASFGNKSRLWPLYLITTLVIAVALYRLRGERQPFLQWLMPKAVWLHPSHIVDLKVFALSRLLTVAGAFNVIALSTIVAPLVAAHLPLSQLTDAQPHPFVIAALLLVVSDFATYWVHRLHHEVHILWPFHSLHHSAEVMTPVTVYRKHPIYDLTKSVIHGAMIGLTQGALLAMFPGGVTMGMLLGVNAGYLLFNMLGANFRHTHIWLSYGRVMEHILISPAQHQIHHSIDPAHHNTNYGEVLAIWDWMFGTLYVPQTAEKLEFGLGDAHGNRLAQRHDSLAAALVVPVRDSLRQIRKKLRRKGAKPTVTPAE</sequence>
<evidence type="ECO:0000256" key="5">
    <source>
        <dbReference type="ARBA" id="ARBA00023098"/>
    </source>
</evidence>
<dbReference type="AlphaFoldDB" id="A0A1Y5SRT8"/>
<evidence type="ECO:0000256" key="2">
    <source>
        <dbReference type="ARBA" id="ARBA00022692"/>
    </source>
</evidence>
<accession>A0A1Y5SRT8</accession>
<evidence type="ECO:0000256" key="4">
    <source>
        <dbReference type="ARBA" id="ARBA00023002"/>
    </source>
</evidence>
<evidence type="ECO:0000256" key="3">
    <source>
        <dbReference type="ARBA" id="ARBA00022989"/>
    </source>
</evidence>
<dbReference type="GO" id="GO:0005506">
    <property type="term" value="F:iron ion binding"/>
    <property type="evidence" value="ECO:0007669"/>
    <property type="project" value="InterPro"/>
</dbReference>
<keyword evidence="3 7" id="KW-1133">Transmembrane helix</keyword>
<reference evidence="9 10" key="1">
    <citation type="submission" date="2017-03" db="EMBL/GenBank/DDBJ databases">
        <authorList>
            <person name="Afonso C.L."/>
            <person name="Miller P.J."/>
            <person name="Scott M.A."/>
            <person name="Spackman E."/>
            <person name="Goraichik I."/>
            <person name="Dimitrov K.M."/>
            <person name="Suarez D.L."/>
            <person name="Swayne D.E."/>
        </authorList>
    </citation>
    <scope>NUCLEOTIDE SEQUENCE [LARGE SCALE GENOMIC DNA]</scope>
    <source>
        <strain evidence="9 10">CECT 7639</strain>
    </source>
</reference>
<dbReference type="Pfam" id="PF04116">
    <property type="entry name" value="FA_hydroxylase"/>
    <property type="match status" value="1"/>
</dbReference>
<keyword evidence="5" id="KW-0443">Lipid metabolism</keyword>
<dbReference type="RefSeq" id="WP_165759800.1">
    <property type="nucleotide sequence ID" value="NZ_FWFO01000001.1"/>
</dbReference>
<keyword evidence="6 7" id="KW-0472">Membrane</keyword>
<dbReference type="PANTHER" id="PTHR21624:SF1">
    <property type="entry name" value="ALKYLGLYCEROL MONOOXYGENASE"/>
    <property type="match status" value="1"/>
</dbReference>
<feature type="domain" description="Fatty acid hydroxylase" evidence="8">
    <location>
        <begin position="115"/>
        <end position="263"/>
    </location>
</feature>
<dbReference type="Proteomes" id="UP000193077">
    <property type="component" value="Unassembled WGS sequence"/>
</dbReference>